<dbReference type="RefSeq" id="WP_331791804.1">
    <property type="nucleotide sequence ID" value="NZ_BAAAUO010000011.1"/>
</dbReference>
<dbReference type="SUPFAM" id="SSF159127">
    <property type="entry name" value="HupF/HypC-like"/>
    <property type="match status" value="1"/>
</dbReference>
<dbReference type="EMBL" id="JAZHOV010000005">
    <property type="protein sequence ID" value="MEF2255568.1"/>
    <property type="molecule type" value="Genomic_DNA"/>
</dbReference>
<name>A0ABU7V8M4_9MICO</name>
<organism evidence="1 2">
    <name type="scientific">Microbacterium schleiferi</name>
    <dbReference type="NCBI Taxonomy" id="69362"/>
    <lineage>
        <taxon>Bacteria</taxon>
        <taxon>Bacillati</taxon>
        <taxon>Actinomycetota</taxon>
        <taxon>Actinomycetes</taxon>
        <taxon>Micrococcales</taxon>
        <taxon>Microbacteriaceae</taxon>
        <taxon>Microbacterium</taxon>
    </lineage>
</organism>
<comment type="caution">
    <text evidence="1">The sequence shown here is derived from an EMBL/GenBank/DDBJ whole genome shotgun (WGS) entry which is preliminary data.</text>
</comment>
<reference evidence="1 2" key="1">
    <citation type="submission" date="2024-01" db="EMBL/GenBank/DDBJ databases">
        <title>the genome sequence of strain Microbacterium schleiferi NBRC 15075.</title>
        <authorList>
            <person name="Ding Y."/>
            <person name="Zhang G."/>
        </authorList>
    </citation>
    <scope>NUCLEOTIDE SEQUENCE [LARGE SCALE GENOMIC DNA]</scope>
    <source>
        <strain evidence="1 2">NBRC 15075</strain>
    </source>
</reference>
<evidence type="ECO:0000313" key="1">
    <source>
        <dbReference type="EMBL" id="MEF2255568.1"/>
    </source>
</evidence>
<keyword evidence="2" id="KW-1185">Reference proteome</keyword>
<accession>A0ABU7V8M4</accession>
<proteinExistence type="predicted"/>
<protein>
    <submittedName>
        <fullName evidence="1">Uncharacterized protein</fullName>
    </submittedName>
</protein>
<sequence>MSAAPASDLRIAAVHVARAQVLGGAVHVIGVDSSALSGAREVGQADAVEILRDAARSGDAAIIVGAFADRDQLLARLPAWGVAGIWVGDAQRPADGVATVCVAGDPEVVVPGILTLADDLRADPAALQPAIVECTDEVCITCSDEGRLGEVLAAPPVLFAPARVRTADGEEDADVTILGHVRPGDLVLIHAGMAIATVPLPPEVPVPIAAEVMS</sequence>
<dbReference type="Proteomes" id="UP001351900">
    <property type="component" value="Unassembled WGS sequence"/>
</dbReference>
<evidence type="ECO:0000313" key="2">
    <source>
        <dbReference type="Proteomes" id="UP001351900"/>
    </source>
</evidence>
<gene>
    <name evidence="1" type="ORF">V2V91_10555</name>
</gene>
<dbReference type="Gene3D" id="2.30.30.140">
    <property type="match status" value="1"/>
</dbReference>